<dbReference type="EMBL" id="CM042021">
    <property type="protein sequence ID" value="KAI3819477.1"/>
    <property type="molecule type" value="Genomic_DNA"/>
</dbReference>
<organism evidence="1 2">
    <name type="scientific">Smallanthus sonchifolius</name>
    <dbReference type="NCBI Taxonomy" id="185202"/>
    <lineage>
        <taxon>Eukaryota</taxon>
        <taxon>Viridiplantae</taxon>
        <taxon>Streptophyta</taxon>
        <taxon>Embryophyta</taxon>
        <taxon>Tracheophyta</taxon>
        <taxon>Spermatophyta</taxon>
        <taxon>Magnoliopsida</taxon>
        <taxon>eudicotyledons</taxon>
        <taxon>Gunneridae</taxon>
        <taxon>Pentapetalae</taxon>
        <taxon>asterids</taxon>
        <taxon>campanulids</taxon>
        <taxon>Asterales</taxon>
        <taxon>Asteraceae</taxon>
        <taxon>Asteroideae</taxon>
        <taxon>Heliantheae alliance</taxon>
        <taxon>Millerieae</taxon>
        <taxon>Smallanthus</taxon>
    </lineage>
</organism>
<reference evidence="2" key="1">
    <citation type="journal article" date="2022" name="Mol. Ecol. Resour.">
        <title>The genomes of chicory, endive, great burdock and yacon provide insights into Asteraceae palaeo-polyploidization history and plant inulin production.</title>
        <authorList>
            <person name="Fan W."/>
            <person name="Wang S."/>
            <person name="Wang H."/>
            <person name="Wang A."/>
            <person name="Jiang F."/>
            <person name="Liu H."/>
            <person name="Zhao H."/>
            <person name="Xu D."/>
            <person name="Zhang Y."/>
        </authorList>
    </citation>
    <scope>NUCLEOTIDE SEQUENCE [LARGE SCALE GENOMIC DNA]</scope>
    <source>
        <strain evidence="2">cv. Yunnan</strain>
    </source>
</reference>
<dbReference type="Proteomes" id="UP001056120">
    <property type="component" value="Linkage Group LG04"/>
</dbReference>
<accession>A0ACB9JJP5</accession>
<name>A0ACB9JJP5_9ASTR</name>
<sequence length="485" mass="56013">MYVVLQLEDAGSKKFLVNLRFLQHIIHEELPNFRELDDVLELLHLNAKFFINMRKNHSRSTFSGNETGLFDNMLRFSDGDSSTSSSSSSSSFDGDGDENVEEDNQNAAWQQVVEGLTTLGEKETEDEIHVTEDADINAHAIHNEEDLLSTDDVVDHDYNDDADYGLSQAIMVEQDDEPSSKSKISKELEEELSRKAIEDILSQDYHDEVNAQIQLENTMAETTASYVITPKETGETPKTVPEVHAKTPKSVTTPSRKKSIAKRTFKRSEDVITPDPTKYKILYDTIDTEELDDRCVEKMVYLFEHGIQKGVDNKFLGMKKKLKATREENEKVRNLNREKVVKRGREWEMSKDDTQAQLDYNKNLALLNEKVLKLKEINRELDKKRVADVSRSGIVESFDIGIENFSKETLREKIVSWRYDIYKDMYVIFRTRGKKQFFKNGEDIFKFPVSDLKESSRIKMNSILPKGYGFENYLRRMERDGFKGI</sequence>
<keyword evidence="2" id="KW-1185">Reference proteome</keyword>
<comment type="caution">
    <text evidence="1">The sequence shown here is derived from an EMBL/GenBank/DDBJ whole genome shotgun (WGS) entry which is preliminary data.</text>
</comment>
<gene>
    <name evidence="1" type="ORF">L1987_13316</name>
</gene>
<evidence type="ECO:0000313" key="2">
    <source>
        <dbReference type="Proteomes" id="UP001056120"/>
    </source>
</evidence>
<reference evidence="1 2" key="2">
    <citation type="journal article" date="2022" name="Mol. Ecol. Resour.">
        <title>The genomes of chicory, endive, great burdock and yacon provide insights into Asteraceae paleo-polyploidization history and plant inulin production.</title>
        <authorList>
            <person name="Fan W."/>
            <person name="Wang S."/>
            <person name="Wang H."/>
            <person name="Wang A."/>
            <person name="Jiang F."/>
            <person name="Liu H."/>
            <person name="Zhao H."/>
            <person name="Xu D."/>
            <person name="Zhang Y."/>
        </authorList>
    </citation>
    <scope>NUCLEOTIDE SEQUENCE [LARGE SCALE GENOMIC DNA]</scope>
    <source>
        <strain evidence="2">cv. Yunnan</strain>
        <tissue evidence="1">Leaves</tissue>
    </source>
</reference>
<evidence type="ECO:0000313" key="1">
    <source>
        <dbReference type="EMBL" id="KAI3819477.1"/>
    </source>
</evidence>
<proteinExistence type="predicted"/>
<protein>
    <submittedName>
        <fullName evidence="1">Uncharacterized protein</fullName>
    </submittedName>
</protein>